<feature type="compositionally biased region" description="Basic and acidic residues" evidence="1">
    <location>
        <begin position="54"/>
        <end position="64"/>
    </location>
</feature>
<organism evidence="3 4">
    <name type="scientific">Microbacterium thalassium</name>
    <dbReference type="NCBI Taxonomy" id="362649"/>
    <lineage>
        <taxon>Bacteria</taxon>
        <taxon>Bacillati</taxon>
        <taxon>Actinomycetota</taxon>
        <taxon>Actinomycetes</taxon>
        <taxon>Micrococcales</taxon>
        <taxon>Microbacteriaceae</taxon>
        <taxon>Microbacterium</taxon>
    </lineage>
</organism>
<accession>A0A7X0FPN2</accession>
<dbReference type="EMBL" id="JACHML010000001">
    <property type="protein sequence ID" value="MBB6390776.1"/>
    <property type="molecule type" value="Genomic_DNA"/>
</dbReference>
<reference evidence="3 4" key="1">
    <citation type="submission" date="2020-08" db="EMBL/GenBank/DDBJ databases">
        <title>Sequencing the genomes of 1000 actinobacteria strains.</title>
        <authorList>
            <person name="Klenk H.-P."/>
        </authorList>
    </citation>
    <scope>NUCLEOTIDE SEQUENCE [LARGE SCALE GENOMIC DNA]</scope>
    <source>
        <strain evidence="3 4">DSM 12511</strain>
    </source>
</reference>
<keyword evidence="2" id="KW-1133">Transmembrane helix</keyword>
<keyword evidence="2" id="KW-0472">Membrane</keyword>
<dbReference type="RefSeq" id="WP_184749987.1">
    <property type="nucleotide sequence ID" value="NZ_BAAAJR010000003.1"/>
</dbReference>
<sequence length="267" mass="28283">MDDDDLAELDELRRRAYGPGADIAADATARDRLAELEQRAHQARHSSITTSDPSDARPPARAEEPPVVPAPAPVPSLSTGAADDHPAPADAAVDARRPRTLLLVGVAVVALALAFATGLRPNLTEDGPSAADPMPTAAALASARVLDRIPVTGSLGNSLLVEVVDEWPTLPITGEIDWASSLGDHFGWELWLYGADAPGARVHCLLLERHGNVRYSCAPVANAARGSLHLELPIEEVAVARRLLGVDRLDFQWRADGVVIVTAIADR</sequence>
<evidence type="ECO:0000256" key="1">
    <source>
        <dbReference type="SAM" id="MobiDB-lite"/>
    </source>
</evidence>
<feature type="compositionally biased region" description="Basic and acidic residues" evidence="1">
    <location>
        <begin position="82"/>
        <end position="92"/>
    </location>
</feature>
<evidence type="ECO:0000313" key="3">
    <source>
        <dbReference type="EMBL" id="MBB6390776.1"/>
    </source>
</evidence>
<feature type="transmembrane region" description="Helical" evidence="2">
    <location>
        <begin position="101"/>
        <end position="119"/>
    </location>
</feature>
<gene>
    <name evidence="3" type="ORF">HD594_001089</name>
</gene>
<name>A0A7X0FPN2_9MICO</name>
<evidence type="ECO:0000313" key="4">
    <source>
        <dbReference type="Proteomes" id="UP000537775"/>
    </source>
</evidence>
<keyword evidence="4" id="KW-1185">Reference proteome</keyword>
<protein>
    <submittedName>
        <fullName evidence="3">Uncharacterized protein</fullName>
    </submittedName>
</protein>
<dbReference type="AlphaFoldDB" id="A0A7X0FPN2"/>
<evidence type="ECO:0000256" key="2">
    <source>
        <dbReference type="SAM" id="Phobius"/>
    </source>
</evidence>
<keyword evidence="2" id="KW-0812">Transmembrane</keyword>
<feature type="region of interest" description="Disordered" evidence="1">
    <location>
        <begin position="35"/>
        <end position="92"/>
    </location>
</feature>
<comment type="caution">
    <text evidence="3">The sequence shown here is derived from an EMBL/GenBank/DDBJ whole genome shotgun (WGS) entry which is preliminary data.</text>
</comment>
<proteinExistence type="predicted"/>
<dbReference type="Proteomes" id="UP000537775">
    <property type="component" value="Unassembled WGS sequence"/>
</dbReference>